<evidence type="ECO:0000256" key="2">
    <source>
        <dbReference type="SAM" id="Phobius"/>
    </source>
</evidence>
<evidence type="ECO:0000256" key="1">
    <source>
        <dbReference type="SAM" id="Coils"/>
    </source>
</evidence>
<dbReference type="RefSeq" id="WP_132524987.1">
    <property type="nucleotide sequence ID" value="NZ_SMFV01000001.1"/>
</dbReference>
<gene>
    <name evidence="3" type="ORF">CLV27_0242</name>
</gene>
<dbReference type="Proteomes" id="UP000295777">
    <property type="component" value="Unassembled WGS sequence"/>
</dbReference>
<reference evidence="3 4" key="1">
    <citation type="submission" date="2019-03" db="EMBL/GenBank/DDBJ databases">
        <title>Genomic Encyclopedia of Archaeal and Bacterial Type Strains, Phase II (KMG-II): from individual species to whole genera.</title>
        <authorList>
            <person name="Goeker M."/>
        </authorList>
    </citation>
    <scope>NUCLEOTIDE SEQUENCE [LARGE SCALE GENOMIC DNA]</scope>
    <source>
        <strain evidence="3 4">DSM 24425</strain>
    </source>
</reference>
<sequence length="234" mass="25596">MDVGVVTAVVAAVFGALGIIVGLFIAKFTGKKEEKVESEPDKRTLKLETLADAVENIINELKAKVGVLTRESIDEVRDRLGELQTELENLKNEMENVGITGSSRQALERSVEILKEFDISLPAVDNSLLTQIKDNLLIIRNDLQSLLLAQKEQPKTSTSSANLASVLTSLESAIKLAKEINANMVKSELIVMANCLRESDRNELLKTIDREAITSKELVVLLSGIKKELEGAGR</sequence>
<keyword evidence="1" id="KW-0175">Coiled coil</keyword>
<keyword evidence="2" id="KW-1133">Transmembrane helix</keyword>
<evidence type="ECO:0000313" key="4">
    <source>
        <dbReference type="Proteomes" id="UP000295777"/>
    </source>
</evidence>
<evidence type="ECO:0000313" key="3">
    <source>
        <dbReference type="EMBL" id="TCK06441.1"/>
    </source>
</evidence>
<dbReference type="OrthoDB" id="15289at2"/>
<keyword evidence="2" id="KW-0812">Transmembrane</keyword>
<organism evidence="3 4">
    <name type="scientific">Phorcysia thermohydrogeniphila</name>
    <dbReference type="NCBI Taxonomy" id="936138"/>
    <lineage>
        <taxon>Bacteria</taxon>
        <taxon>Pseudomonadati</taxon>
        <taxon>Aquificota</taxon>
        <taxon>Aquificia</taxon>
        <taxon>Desulfurobacteriales</taxon>
        <taxon>Desulfurobacteriaceae</taxon>
        <taxon>Phorcysia</taxon>
    </lineage>
</organism>
<feature type="transmembrane region" description="Helical" evidence="2">
    <location>
        <begin position="6"/>
        <end position="26"/>
    </location>
</feature>
<proteinExistence type="predicted"/>
<dbReference type="AlphaFoldDB" id="A0A4R1GHD0"/>
<dbReference type="EMBL" id="SMFV01000001">
    <property type="protein sequence ID" value="TCK06441.1"/>
    <property type="molecule type" value="Genomic_DNA"/>
</dbReference>
<name>A0A4R1GHD0_9BACT</name>
<keyword evidence="4" id="KW-1185">Reference proteome</keyword>
<keyword evidence="2" id="KW-0472">Membrane</keyword>
<feature type="coiled-coil region" evidence="1">
    <location>
        <begin position="51"/>
        <end position="100"/>
    </location>
</feature>
<comment type="caution">
    <text evidence="3">The sequence shown here is derived from an EMBL/GenBank/DDBJ whole genome shotgun (WGS) entry which is preliminary data.</text>
</comment>
<protein>
    <submittedName>
        <fullName evidence="3">Uncharacterized protein</fullName>
    </submittedName>
</protein>
<accession>A0A4R1GHD0</accession>